<protein>
    <submittedName>
        <fullName evidence="1">Uncharacterized protein</fullName>
    </submittedName>
</protein>
<reference evidence="2" key="1">
    <citation type="submission" date="2017-01" db="EMBL/GenBank/DDBJ databases">
        <authorList>
            <person name="Brunel B."/>
        </authorList>
    </citation>
    <scope>NUCLEOTIDE SEQUENCE [LARGE SCALE GENOMIC DNA]</scope>
</reference>
<name>A0A1R3VIK7_9HYPH</name>
<gene>
    <name evidence="1" type="ORF">BQ8794_80094</name>
</gene>
<organism evidence="1 2">
    <name type="scientific">Mesorhizobium prunaredense</name>
    <dbReference type="NCBI Taxonomy" id="1631249"/>
    <lineage>
        <taxon>Bacteria</taxon>
        <taxon>Pseudomonadati</taxon>
        <taxon>Pseudomonadota</taxon>
        <taxon>Alphaproteobacteria</taxon>
        <taxon>Hyphomicrobiales</taxon>
        <taxon>Phyllobacteriaceae</taxon>
        <taxon>Mesorhizobium</taxon>
    </lineage>
</organism>
<sequence>MIICIGLMNSRLPLRRASLDTSPPVGGAEEGREIIPAGALLRFAFTPRSLDSISSKTELSS</sequence>
<dbReference type="Proteomes" id="UP000188388">
    <property type="component" value="Unassembled WGS sequence"/>
</dbReference>
<evidence type="ECO:0000313" key="1">
    <source>
        <dbReference type="EMBL" id="SIT59760.1"/>
    </source>
</evidence>
<proteinExistence type="predicted"/>
<dbReference type="AlphaFoldDB" id="A0A1R3VIK7"/>
<dbReference type="STRING" id="1631249.BQ8794_80094"/>
<evidence type="ECO:0000313" key="2">
    <source>
        <dbReference type="Proteomes" id="UP000188388"/>
    </source>
</evidence>
<dbReference type="EMBL" id="FTPD01000078">
    <property type="protein sequence ID" value="SIT59760.1"/>
    <property type="molecule type" value="Genomic_DNA"/>
</dbReference>
<accession>A0A1R3VIK7</accession>
<keyword evidence="2" id="KW-1185">Reference proteome</keyword>